<accession>A0A2V1CXQ1</accession>
<gene>
    <name evidence="1" type="ORF">DM02DRAFT_436206</name>
</gene>
<keyword evidence="2" id="KW-1185">Reference proteome</keyword>
<organism evidence="1 2">
    <name type="scientific">Periconia macrospinosa</name>
    <dbReference type="NCBI Taxonomy" id="97972"/>
    <lineage>
        <taxon>Eukaryota</taxon>
        <taxon>Fungi</taxon>
        <taxon>Dikarya</taxon>
        <taxon>Ascomycota</taxon>
        <taxon>Pezizomycotina</taxon>
        <taxon>Dothideomycetes</taxon>
        <taxon>Pleosporomycetidae</taxon>
        <taxon>Pleosporales</taxon>
        <taxon>Massarineae</taxon>
        <taxon>Periconiaceae</taxon>
        <taxon>Periconia</taxon>
    </lineage>
</organism>
<proteinExistence type="predicted"/>
<dbReference type="AlphaFoldDB" id="A0A2V1CXQ1"/>
<reference evidence="1 2" key="1">
    <citation type="journal article" date="2018" name="Sci. Rep.">
        <title>Comparative genomics provides insights into the lifestyle and reveals functional heterogeneity of dark septate endophytic fungi.</title>
        <authorList>
            <person name="Knapp D.G."/>
            <person name="Nemeth J.B."/>
            <person name="Barry K."/>
            <person name="Hainaut M."/>
            <person name="Henrissat B."/>
            <person name="Johnson J."/>
            <person name="Kuo A."/>
            <person name="Lim J.H.P."/>
            <person name="Lipzen A."/>
            <person name="Nolan M."/>
            <person name="Ohm R.A."/>
            <person name="Tamas L."/>
            <person name="Grigoriev I.V."/>
            <person name="Spatafora J.W."/>
            <person name="Nagy L.G."/>
            <person name="Kovacs G.M."/>
        </authorList>
    </citation>
    <scope>NUCLEOTIDE SEQUENCE [LARGE SCALE GENOMIC DNA]</scope>
    <source>
        <strain evidence="1 2">DSE2036</strain>
    </source>
</reference>
<name>A0A2V1CXQ1_9PLEO</name>
<evidence type="ECO:0000313" key="1">
    <source>
        <dbReference type="EMBL" id="PVH90515.1"/>
    </source>
</evidence>
<evidence type="ECO:0000313" key="2">
    <source>
        <dbReference type="Proteomes" id="UP000244855"/>
    </source>
</evidence>
<dbReference type="Proteomes" id="UP000244855">
    <property type="component" value="Unassembled WGS sequence"/>
</dbReference>
<dbReference type="EMBL" id="KZ806254">
    <property type="protein sequence ID" value="PVH90515.1"/>
    <property type="molecule type" value="Genomic_DNA"/>
</dbReference>
<sequence length="60" mass="6836">MSVLVSPSYLREIEFPSSRDLSFHKQFHGGQPPGHVPPSERPFTTFIQAVPLRYTLSYDS</sequence>
<protein>
    <submittedName>
        <fullName evidence="1">Uncharacterized protein</fullName>
    </submittedName>
</protein>